<evidence type="ECO:0000256" key="7">
    <source>
        <dbReference type="SAM" id="Phobius"/>
    </source>
</evidence>
<dbReference type="PIRSF" id="PIRSF006066">
    <property type="entry name" value="HI0050"/>
    <property type="match status" value="1"/>
</dbReference>
<keyword evidence="5 7" id="KW-1133">Transmembrane helix</keyword>
<feature type="transmembrane region" description="Helical" evidence="7">
    <location>
        <begin position="355"/>
        <end position="383"/>
    </location>
</feature>
<dbReference type="PANTHER" id="PTHR33362">
    <property type="entry name" value="SIALIC ACID TRAP TRANSPORTER PERMEASE PROTEIN SIAT-RELATED"/>
    <property type="match status" value="1"/>
</dbReference>
<feature type="transmembrane region" description="Helical" evidence="7">
    <location>
        <begin position="395"/>
        <end position="419"/>
    </location>
</feature>
<evidence type="ECO:0000313" key="10">
    <source>
        <dbReference type="Proteomes" id="UP000190285"/>
    </source>
</evidence>
<evidence type="ECO:0000256" key="2">
    <source>
        <dbReference type="ARBA" id="ARBA00022475"/>
    </source>
</evidence>
<dbReference type="AlphaFoldDB" id="A0A1T5MEB1"/>
<gene>
    <name evidence="9" type="ORF">SAMN02194393_04496</name>
</gene>
<evidence type="ECO:0000313" key="9">
    <source>
        <dbReference type="EMBL" id="SKC86248.1"/>
    </source>
</evidence>
<feature type="transmembrane region" description="Helical" evidence="7">
    <location>
        <begin position="168"/>
        <end position="190"/>
    </location>
</feature>
<protein>
    <submittedName>
        <fullName evidence="9">C4-dicarboxylate transporter, DctM subunit</fullName>
    </submittedName>
</protein>
<evidence type="ECO:0000256" key="5">
    <source>
        <dbReference type="ARBA" id="ARBA00022989"/>
    </source>
</evidence>
<feature type="transmembrane region" description="Helical" evidence="7">
    <location>
        <begin position="211"/>
        <end position="234"/>
    </location>
</feature>
<dbReference type="Proteomes" id="UP000190285">
    <property type="component" value="Unassembled WGS sequence"/>
</dbReference>
<feature type="domain" description="TRAP C4-dicarboxylate transport system permease DctM subunit" evidence="8">
    <location>
        <begin position="7"/>
        <end position="414"/>
    </location>
</feature>
<keyword evidence="10" id="KW-1185">Reference proteome</keyword>
<evidence type="ECO:0000256" key="1">
    <source>
        <dbReference type="ARBA" id="ARBA00004429"/>
    </source>
</evidence>
<sequence length="425" mass="45018">MGVTIILILFVAFLIGIPICFSLGLVSMGGVIAMDLPTMVVIQRMFTGADSFALVAIPLFILAGGLMFQGGMSKRLVNFSDALIGHFPSGLAMVSILACMFFAAITGSAIAATAAIGGLMIPLMEEKGYHREFSAPLLATAGSIGPIIPPSIPLLLYGVIANVSVAKLFIGGFVPGILMGLSLMILSYIIGKKRHYVGRETRAPFKEVLVCGRDAILALLTPIIIIGGIMSGIFTATESGAIAVAYSLFVGGAIYRELTFKKLYDLLIDTAKTTGVVLIVVAFASLFTWVLTINQLPQQVTALLSQVATNKIVLLIIINIILLIAGTFIDTVSALVIFAPLFLPLTAKFGIDPIHFGLILAVNLTIGMCTPPLGVCLFVSSGIAKISLKDMMKDLIPQLIALLIVLAIVTYLPQVVLWLPNLLVK</sequence>
<dbReference type="RefSeq" id="WP_079494860.1">
    <property type="nucleotide sequence ID" value="NZ_FUZT01000014.1"/>
</dbReference>
<reference evidence="9 10" key="1">
    <citation type="submission" date="2017-02" db="EMBL/GenBank/DDBJ databases">
        <authorList>
            <person name="Peterson S.W."/>
        </authorList>
    </citation>
    <scope>NUCLEOTIDE SEQUENCE [LARGE SCALE GENOMIC DNA]</scope>
    <source>
        <strain evidence="9 10">M1</strain>
    </source>
</reference>
<dbReference type="GO" id="GO:0022857">
    <property type="term" value="F:transmembrane transporter activity"/>
    <property type="evidence" value="ECO:0007669"/>
    <property type="project" value="TreeGrafter"/>
</dbReference>
<dbReference type="NCBIfam" id="TIGR00786">
    <property type="entry name" value="dctM"/>
    <property type="match status" value="1"/>
</dbReference>
<dbReference type="OrthoDB" id="9772674at2"/>
<dbReference type="GO" id="GO:0005886">
    <property type="term" value="C:plasma membrane"/>
    <property type="evidence" value="ECO:0007669"/>
    <property type="project" value="UniProtKB-SubCell"/>
</dbReference>
<feature type="transmembrane region" description="Helical" evidence="7">
    <location>
        <begin position="133"/>
        <end position="156"/>
    </location>
</feature>
<feature type="transmembrane region" description="Helical" evidence="7">
    <location>
        <begin position="52"/>
        <end position="72"/>
    </location>
</feature>
<proteinExistence type="predicted"/>
<keyword evidence="4 7" id="KW-0812">Transmembrane</keyword>
<feature type="transmembrane region" description="Helical" evidence="7">
    <location>
        <begin position="240"/>
        <end position="258"/>
    </location>
</feature>
<comment type="subcellular location">
    <subcellularLocation>
        <location evidence="1">Cell inner membrane</location>
        <topology evidence="1">Multi-pass membrane protein</topology>
    </subcellularLocation>
</comment>
<feature type="transmembrane region" description="Helical" evidence="7">
    <location>
        <begin position="92"/>
        <end position="121"/>
    </location>
</feature>
<dbReference type="STRING" id="36842.SAMN02194393_04496"/>
<feature type="transmembrane region" description="Helical" evidence="7">
    <location>
        <begin position="6"/>
        <end position="32"/>
    </location>
</feature>
<dbReference type="InterPro" id="IPR010656">
    <property type="entry name" value="DctM"/>
</dbReference>
<keyword evidence="2" id="KW-1003">Cell membrane</keyword>
<dbReference type="EMBL" id="FUZT01000014">
    <property type="protein sequence ID" value="SKC86248.1"/>
    <property type="molecule type" value="Genomic_DNA"/>
</dbReference>
<keyword evidence="6 7" id="KW-0472">Membrane</keyword>
<dbReference type="InterPro" id="IPR004681">
    <property type="entry name" value="TRAP_DctM"/>
</dbReference>
<dbReference type="PANTHER" id="PTHR33362:SF2">
    <property type="entry name" value="TRAP TRANSPORTER LARGE PERMEASE PROTEIN"/>
    <property type="match status" value="1"/>
</dbReference>
<evidence type="ECO:0000256" key="4">
    <source>
        <dbReference type="ARBA" id="ARBA00022692"/>
    </source>
</evidence>
<keyword evidence="3" id="KW-0997">Cell inner membrane</keyword>
<evidence type="ECO:0000256" key="6">
    <source>
        <dbReference type="ARBA" id="ARBA00023136"/>
    </source>
</evidence>
<evidence type="ECO:0000259" key="8">
    <source>
        <dbReference type="Pfam" id="PF06808"/>
    </source>
</evidence>
<name>A0A1T5MEB1_9FIRM</name>
<feature type="transmembrane region" description="Helical" evidence="7">
    <location>
        <begin position="312"/>
        <end position="343"/>
    </location>
</feature>
<organism evidence="9 10">
    <name type="scientific">Maledivibacter halophilus</name>
    <dbReference type="NCBI Taxonomy" id="36842"/>
    <lineage>
        <taxon>Bacteria</taxon>
        <taxon>Bacillati</taxon>
        <taxon>Bacillota</taxon>
        <taxon>Clostridia</taxon>
        <taxon>Peptostreptococcales</taxon>
        <taxon>Caminicellaceae</taxon>
        <taxon>Maledivibacter</taxon>
    </lineage>
</organism>
<dbReference type="Pfam" id="PF06808">
    <property type="entry name" value="DctM"/>
    <property type="match status" value="1"/>
</dbReference>
<accession>A0A1T5MEB1</accession>
<evidence type="ECO:0000256" key="3">
    <source>
        <dbReference type="ARBA" id="ARBA00022519"/>
    </source>
</evidence>
<feature type="transmembrane region" description="Helical" evidence="7">
    <location>
        <begin position="270"/>
        <end position="292"/>
    </location>
</feature>